<gene>
    <name evidence="1" type="ORF">A8708_06720</name>
</gene>
<dbReference type="AlphaFoldDB" id="A0A198ALC9"/>
<evidence type="ECO:0000313" key="1">
    <source>
        <dbReference type="EMBL" id="OAS21826.1"/>
    </source>
</evidence>
<name>A0A198ALC9_9BACL</name>
<dbReference type="STRING" id="1850517.A8708_06720"/>
<reference evidence="1 2" key="1">
    <citation type="submission" date="2016-05" db="EMBL/GenBank/DDBJ databases">
        <title>Paenibacillus sp. 1ZS3-15 nov., isolated from the rhizosphere soil.</title>
        <authorList>
            <person name="Zhang X.X."/>
            <person name="Zhang J."/>
        </authorList>
    </citation>
    <scope>NUCLEOTIDE SEQUENCE [LARGE SCALE GENOMIC DNA]</scope>
    <source>
        <strain evidence="1 2">1ZS3-15</strain>
    </source>
</reference>
<keyword evidence="2" id="KW-1185">Reference proteome</keyword>
<dbReference type="EMBL" id="LYPB01000047">
    <property type="protein sequence ID" value="OAS21826.1"/>
    <property type="molecule type" value="Genomic_DNA"/>
</dbReference>
<organism evidence="1 2">
    <name type="scientific">Paenibacillus oryzisoli</name>
    <dbReference type="NCBI Taxonomy" id="1850517"/>
    <lineage>
        <taxon>Bacteria</taxon>
        <taxon>Bacillati</taxon>
        <taxon>Bacillota</taxon>
        <taxon>Bacilli</taxon>
        <taxon>Bacillales</taxon>
        <taxon>Paenibacillaceae</taxon>
        <taxon>Paenibacillus</taxon>
    </lineage>
</organism>
<protein>
    <submittedName>
        <fullName evidence="1">Uncharacterized protein</fullName>
    </submittedName>
</protein>
<comment type="caution">
    <text evidence="1">The sequence shown here is derived from an EMBL/GenBank/DDBJ whole genome shotgun (WGS) entry which is preliminary data.</text>
</comment>
<proteinExistence type="predicted"/>
<evidence type="ECO:0000313" key="2">
    <source>
        <dbReference type="Proteomes" id="UP000078454"/>
    </source>
</evidence>
<sequence>MQKKYLDYENDRKIIRVQQKYFPTSEDVYSVNLATKDYTFGGNPNFWLPKSALRTTNISIECLNVDLV</sequence>
<accession>A0A198ALC9</accession>
<dbReference type="Proteomes" id="UP000078454">
    <property type="component" value="Unassembled WGS sequence"/>
</dbReference>